<sequence length="479" mass="53719">MPHLTANMALALAQEKTLKTTGKCHLNPPAPQPAIWHGALATNAGGVLVFNLTDNQTDFKVRIWDSDVLNTKQLGSAASPDFSTEDTTKPSLLLIVHTALSKAGQGVSLYRCTPEDQGEDRKLLHPEPIVVPRAERVTVPPDNRTYWLSYDRAHLRIKYGKGYHMEETTEFIWDLSDQLTPEEIEDLFGNQVKMATFTCRQGWSQATGGGVEDSRAFVEFDRLPLTRNPPPKVKDSSTLTLEDLDEQDYTFSADLPGACQILYKNVAGASMLLDDKLVKAIKYSIETPGKTLSNKLAEKPKEFGYLRVTLGTQRGDGPGIPYVLEIWPGTSKSPIHNHGNVCAVIKVLHGSIDVDVYNKLTELLEHHKADPSREQVISSDTPPVPITSVHLEKGDVTWMDSNWYQCHQLINPAEQRGDFCATIQCYKYDDQDRVVWPGFDYIEATNHDDLVHLFEPDSDFTYGDMKYKVLKEYQDKLQA</sequence>
<dbReference type="Gene3D" id="2.60.120.10">
    <property type="entry name" value="Jelly Rolls"/>
    <property type="match status" value="1"/>
</dbReference>
<protein>
    <recommendedName>
        <fullName evidence="3">Cysteine dioxygenase</fullName>
    </recommendedName>
</protein>
<dbReference type="EMBL" id="BSDZ01000005">
    <property type="protein sequence ID" value="GLI60050.1"/>
    <property type="molecule type" value="Genomic_DNA"/>
</dbReference>
<proteinExistence type="predicted"/>
<accession>A0ABQ5RRA0</accession>
<dbReference type="SUPFAM" id="SSF51182">
    <property type="entry name" value="RmlC-like cupins"/>
    <property type="match status" value="1"/>
</dbReference>
<comment type="caution">
    <text evidence="1">The sequence shown here is derived from an EMBL/GenBank/DDBJ whole genome shotgun (WGS) entry which is preliminary data.</text>
</comment>
<keyword evidence="2" id="KW-1185">Reference proteome</keyword>
<evidence type="ECO:0000313" key="2">
    <source>
        <dbReference type="Proteomes" id="UP001165090"/>
    </source>
</evidence>
<gene>
    <name evidence="1" type="ORF">VaNZ11_001902</name>
</gene>
<dbReference type="Proteomes" id="UP001165090">
    <property type="component" value="Unassembled WGS sequence"/>
</dbReference>
<dbReference type="InterPro" id="IPR014710">
    <property type="entry name" value="RmlC-like_jellyroll"/>
</dbReference>
<name>A0ABQ5RRA0_9CHLO</name>
<evidence type="ECO:0000313" key="1">
    <source>
        <dbReference type="EMBL" id="GLI60050.1"/>
    </source>
</evidence>
<reference evidence="1 2" key="1">
    <citation type="journal article" date="2023" name="IScience">
        <title>Expanded male sex-determining region conserved during the evolution of homothallism in the green alga Volvox.</title>
        <authorList>
            <person name="Yamamoto K."/>
            <person name="Matsuzaki R."/>
            <person name="Mahakham W."/>
            <person name="Heman W."/>
            <person name="Sekimoto H."/>
            <person name="Kawachi M."/>
            <person name="Minakuchi Y."/>
            <person name="Toyoda A."/>
            <person name="Nozaki H."/>
        </authorList>
    </citation>
    <scope>NUCLEOTIDE SEQUENCE [LARGE SCALE GENOMIC DNA]</scope>
    <source>
        <strain evidence="1 2">NIES-4468</strain>
    </source>
</reference>
<dbReference type="InterPro" id="IPR011051">
    <property type="entry name" value="RmlC_Cupin_sf"/>
</dbReference>
<organism evidence="1 2">
    <name type="scientific">Volvox africanus</name>
    <dbReference type="NCBI Taxonomy" id="51714"/>
    <lineage>
        <taxon>Eukaryota</taxon>
        <taxon>Viridiplantae</taxon>
        <taxon>Chlorophyta</taxon>
        <taxon>core chlorophytes</taxon>
        <taxon>Chlorophyceae</taxon>
        <taxon>CS clade</taxon>
        <taxon>Chlamydomonadales</taxon>
        <taxon>Volvocaceae</taxon>
        <taxon>Volvox</taxon>
    </lineage>
</organism>
<evidence type="ECO:0008006" key="3">
    <source>
        <dbReference type="Google" id="ProtNLM"/>
    </source>
</evidence>